<protein>
    <submittedName>
        <fullName evidence="2">Glycosyl transferase family 2</fullName>
    </submittedName>
</protein>
<dbReference type="PANTHER" id="PTHR43685">
    <property type="entry name" value="GLYCOSYLTRANSFERASE"/>
    <property type="match status" value="1"/>
</dbReference>
<dbReference type="InterPro" id="IPR029044">
    <property type="entry name" value="Nucleotide-diphossugar_trans"/>
</dbReference>
<keyword evidence="2" id="KW-0808">Transferase</keyword>
<reference evidence="2 3" key="1">
    <citation type="submission" date="2017-06" db="EMBL/GenBank/DDBJ databases">
        <authorList>
            <person name="Kim H.J."/>
            <person name="Triplett B.A."/>
        </authorList>
    </citation>
    <scope>NUCLEOTIDE SEQUENCE [LARGE SCALE GENOMIC DNA]</scope>
    <source>
        <strain evidence="2 3">DSM 22179</strain>
    </source>
</reference>
<organism evidence="2 3">
    <name type="scientific">Kytococcus aerolatus</name>
    <dbReference type="NCBI Taxonomy" id="592308"/>
    <lineage>
        <taxon>Bacteria</taxon>
        <taxon>Bacillati</taxon>
        <taxon>Actinomycetota</taxon>
        <taxon>Actinomycetes</taxon>
        <taxon>Micrococcales</taxon>
        <taxon>Kytococcaceae</taxon>
        <taxon>Kytococcus</taxon>
    </lineage>
</organism>
<dbReference type="Gene3D" id="3.90.550.10">
    <property type="entry name" value="Spore Coat Polysaccharide Biosynthesis Protein SpsA, Chain A"/>
    <property type="match status" value="1"/>
</dbReference>
<dbReference type="Pfam" id="PF00535">
    <property type="entry name" value="Glycos_transf_2"/>
    <property type="match status" value="1"/>
</dbReference>
<accession>A0A212TZN0</accession>
<dbReference type="Proteomes" id="UP000198122">
    <property type="component" value="Unassembled WGS sequence"/>
</dbReference>
<dbReference type="RefSeq" id="WP_088818457.1">
    <property type="nucleotide sequence ID" value="NZ_FYEZ01000002.1"/>
</dbReference>
<dbReference type="EMBL" id="FYEZ01000002">
    <property type="protein sequence ID" value="SNC71452.1"/>
    <property type="molecule type" value="Genomic_DNA"/>
</dbReference>
<gene>
    <name evidence="2" type="ORF">SAMN05445756_1494</name>
</gene>
<name>A0A212TZN0_9MICO</name>
<dbReference type="AlphaFoldDB" id="A0A212TZN0"/>
<evidence type="ECO:0000313" key="3">
    <source>
        <dbReference type="Proteomes" id="UP000198122"/>
    </source>
</evidence>
<dbReference type="SUPFAM" id="SSF53448">
    <property type="entry name" value="Nucleotide-diphospho-sugar transferases"/>
    <property type="match status" value="1"/>
</dbReference>
<proteinExistence type="predicted"/>
<sequence>MTAISVIMPVLDEEAEIEASVRAVLAQEVPGELEVVLAVGPSTDDTLAIAHRIAARDDRVQVIDNPSGRTPDGLNAALAVARHPVVVRVDAHGELSPGYLRTAVEVLERTGAANVGGIMHAVGRTAFERAVAVAMGSPLGVGGARFHTGGGEGPSDTVYLGCFRREWLDRVGGYDAHFDRAQDWEMNWRIRQAGGVVWFTPDLRVTYRPRGSLRALARQYRDYGRWRRVVAAVHEGSINLRYLAPPTALVGVVAGTVLGAAWRPALLAPGGYLTGVVLGGLWEARHEEPAVAARVPLVIGTMHMSWGWGFLTSPRRLRDVQRPGRPVGDTPAVTA</sequence>
<dbReference type="InterPro" id="IPR001173">
    <property type="entry name" value="Glyco_trans_2-like"/>
</dbReference>
<dbReference type="PANTHER" id="PTHR43685:SF14">
    <property type="entry name" value="GLYCOSYLTRANSFERASE 2-LIKE DOMAIN-CONTAINING PROTEIN"/>
    <property type="match status" value="1"/>
</dbReference>
<dbReference type="CDD" id="cd02525">
    <property type="entry name" value="Succinoglycan_BP_ExoA"/>
    <property type="match status" value="1"/>
</dbReference>
<keyword evidence="3" id="KW-1185">Reference proteome</keyword>
<dbReference type="InterPro" id="IPR050834">
    <property type="entry name" value="Glycosyltransf_2"/>
</dbReference>
<feature type="domain" description="Glycosyltransferase 2-like" evidence="1">
    <location>
        <begin position="5"/>
        <end position="170"/>
    </location>
</feature>
<dbReference type="OrthoDB" id="1757142at2"/>
<evidence type="ECO:0000259" key="1">
    <source>
        <dbReference type="Pfam" id="PF00535"/>
    </source>
</evidence>
<evidence type="ECO:0000313" key="2">
    <source>
        <dbReference type="EMBL" id="SNC71452.1"/>
    </source>
</evidence>
<dbReference type="GO" id="GO:0016740">
    <property type="term" value="F:transferase activity"/>
    <property type="evidence" value="ECO:0007669"/>
    <property type="project" value="UniProtKB-KW"/>
</dbReference>